<name>A0A2S2N9U0_SCHGA</name>
<evidence type="ECO:0000313" key="1">
    <source>
        <dbReference type="EMBL" id="MBY13909.1"/>
    </source>
</evidence>
<organism evidence="1">
    <name type="scientific">Schizaphis graminum</name>
    <name type="common">Green bug aphid</name>
    <dbReference type="NCBI Taxonomy" id="13262"/>
    <lineage>
        <taxon>Eukaryota</taxon>
        <taxon>Metazoa</taxon>
        <taxon>Ecdysozoa</taxon>
        <taxon>Arthropoda</taxon>
        <taxon>Hexapoda</taxon>
        <taxon>Insecta</taxon>
        <taxon>Pterygota</taxon>
        <taxon>Neoptera</taxon>
        <taxon>Paraneoptera</taxon>
        <taxon>Hemiptera</taxon>
        <taxon>Sternorrhyncha</taxon>
        <taxon>Aphidomorpha</taxon>
        <taxon>Aphidoidea</taxon>
        <taxon>Aphididae</taxon>
        <taxon>Aphidini</taxon>
        <taxon>Schizaphis</taxon>
    </lineage>
</organism>
<accession>A0A2S2N9U0</accession>
<gene>
    <name evidence="2" type="ORF">g.25809</name>
    <name evidence="1" type="ORF">g.25838</name>
</gene>
<evidence type="ECO:0000313" key="2">
    <source>
        <dbReference type="EMBL" id="MBY19682.1"/>
    </source>
</evidence>
<dbReference type="AlphaFoldDB" id="A0A2S2N9U0"/>
<protein>
    <submittedName>
        <fullName evidence="1">Uncharacterized protein</fullName>
    </submittedName>
</protein>
<sequence>MWFVYTIIRRSWSRLVCSLYRVTREYKFSSRAGVICSGCTVRDNEIGKSAGGGGNNNNNNISYTRVLGEIIIKRFYMCSACGGVVVAKQPVRYNNYVHNG</sequence>
<dbReference type="EMBL" id="GGMR01001290">
    <property type="protein sequence ID" value="MBY13909.1"/>
    <property type="molecule type" value="Transcribed_RNA"/>
</dbReference>
<proteinExistence type="predicted"/>
<dbReference type="EMBL" id="GGMR01007063">
    <property type="protein sequence ID" value="MBY19682.1"/>
    <property type="molecule type" value="Transcribed_RNA"/>
</dbReference>
<reference evidence="1" key="1">
    <citation type="submission" date="2018-04" db="EMBL/GenBank/DDBJ databases">
        <title>Transcriptome of Schizaphis graminum biotype I.</title>
        <authorList>
            <person name="Scully E.D."/>
            <person name="Geib S.M."/>
            <person name="Palmer N.A."/>
            <person name="Koch K."/>
            <person name="Bradshaw J."/>
            <person name="Heng-Moss T."/>
            <person name="Sarath G."/>
        </authorList>
    </citation>
    <scope>NUCLEOTIDE SEQUENCE</scope>
</reference>